<sequence length="148" mass="17112">MKAILLDSDIILDAMANREPFSKEAIQILELCEKKEIHGYTTPVILSNLYYLLRRLGMSHQQVQSHFRNLLTNILFDIAIIDKKTILSALDSNFNDFEDALQNFSAEQHNKISIIITRNTKDYQKSALTVMSPIEFLKMFSFNKAKKK</sequence>
<dbReference type="Gene3D" id="3.40.50.1010">
    <property type="entry name" value="5'-nuclease"/>
    <property type="match status" value="1"/>
</dbReference>
<gene>
    <name evidence="2" type="ORF">BC751_1864</name>
</gene>
<dbReference type="SUPFAM" id="SSF88723">
    <property type="entry name" value="PIN domain-like"/>
    <property type="match status" value="1"/>
</dbReference>
<evidence type="ECO:0000313" key="2">
    <source>
        <dbReference type="EMBL" id="RZS96296.1"/>
    </source>
</evidence>
<dbReference type="Pfam" id="PF13470">
    <property type="entry name" value="PIN_3"/>
    <property type="match status" value="1"/>
</dbReference>
<reference evidence="2 3" key="1">
    <citation type="submission" date="2019-02" db="EMBL/GenBank/DDBJ databases">
        <title>Genomic Encyclopedia of Archaeal and Bacterial Type Strains, Phase II (KMG-II): from individual species to whole genera.</title>
        <authorList>
            <person name="Goeker M."/>
        </authorList>
    </citation>
    <scope>NUCLEOTIDE SEQUENCE [LARGE SCALE GENOMIC DNA]</scope>
    <source>
        <strain evidence="2 3">DSM 21411</strain>
    </source>
</reference>
<dbReference type="EMBL" id="SGXG01000001">
    <property type="protein sequence ID" value="RZS96296.1"/>
    <property type="molecule type" value="Genomic_DNA"/>
</dbReference>
<dbReference type="InterPro" id="IPR002716">
    <property type="entry name" value="PIN_dom"/>
</dbReference>
<comment type="caution">
    <text evidence="2">The sequence shown here is derived from an EMBL/GenBank/DDBJ whole genome shotgun (WGS) entry which is preliminary data.</text>
</comment>
<dbReference type="OrthoDB" id="1148871at2"/>
<evidence type="ECO:0000313" key="3">
    <source>
        <dbReference type="Proteomes" id="UP000292209"/>
    </source>
</evidence>
<dbReference type="AlphaFoldDB" id="A0A4Q7P816"/>
<dbReference type="InterPro" id="IPR029060">
    <property type="entry name" value="PIN-like_dom_sf"/>
</dbReference>
<protein>
    <submittedName>
        <fullName evidence="2">NeuB family protein</fullName>
    </submittedName>
</protein>
<dbReference type="RefSeq" id="WP_130275271.1">
    <property type="nucleotide sequence ID" value="NZ_SGXG01000001.1"/>
</dbReference>
<proteinExistence type="predicted"/>
<accession>A0A4Q7P816</accession>
<keyword evidence="3" id="KW-1185">Reference proteome</keyword>
<dbReference type="Proteomes" id="UP000292209">
    <property type="component" value="Unassembled WGS sequence"/>
</dbReference>
<evidence type="ECO:0000259" key="1">
    <source>
        <dbReference type="Pfam" id="PF13470"/>
    </source>
</evidence>
<name>A0A4Q7P816_9BACT</name>
<organism evidence="2 3">
    <name type="scientific">Cecembia calidifontis</name>
    <dbReference type="NCBI Taxonomy" id="1187080"/>
    <lineage>
        <taxon>Bacteria</taxon>
        <taxon>Pseudomonadati</taxon>
        <taxon>Bacteroidota</taxon>
        <taxon>Cytophagia</taxon>
        <taxon>Cytophagales</taxon>
        <taxon>Cyclobacteriaceae</taxon>
        <taxon>Cecembia</taxon>
    </lineage>
</organism>
<feature type="domain" description="PIN" evidence="1">
    <location>
        <begin position="4"/>
        <end position="121"/>
    </location>
</feature>